<dbReference type="InterPro" id="IPR036291">
    <property type="entry name" value="NAD(P)-bd_dom_sf"/>
</dbReference>
<name>A0A1Y2D9X2_9PEZI</name>
<keyword evidence="2" id="KW-1185">Reference proteome</keyword>
<reference evidence="1 2" key="1">
    <citation type="submission" date="2016-07" db="EMBL/GenBank/DDBJ databases">
        <title>Pervasive Adenine N6-methylation of Active Genes in Fungi.</title>
        <authorList>
            <consortium name="DOE Joint Genome Institute"/>
            <person name="Mondo S.J."/>
            <person name="Dannebaum R.O."/>
            <person name="Kuo R.C."/>
            <person name="Labutti K."/>
            <person name="Haridas S."/>
            <person name="Kuo A."/>
            <person name="Salamov A."/>
            <person name="Ahrendt S.R."/>
            <person name="Lipzen A."/>
            <person name="Sullivan W."/>
            <person name="Andreopoulos W.B."/>
            <person name="Clum A."/>
            <person name="Lindquist E."/>
            <person name="Daum C."/>
            <person name="Ramamoorthy G.K."/>
            <person name="Gryganskyi A."/>
            <person name="Culley D."/>
            <person name="Magnuson J.K."/>
            <person name="James T.Y."/>
            <person name="O'Malley M.A."/>
            <person name="Stajich J.E."/>
            <person name="Spatafora J.W."/>
            <person name="Visel A."/>
            <person name="Grigoriev I.V."/>
        </authorList>
    </citation>
    <scope>NUCLEOTIDE SEQUENCE [LARGE SCALE GENOMIC DNA]</scope>
    <source>
        <strain evidence="1 2">CBS 129021</strain>
    </source>
</reference>
<dbReference type="PANTHER" id="PTHR43431">
    <property type="entry name" value="OXIDOREDUCTASE, SHORT CHAIN DEHYDROGENASE/REDUCTASE FAMILY (AFU_ORTHOLOGUE AFUA_5G14000)"/>
    <property type="match status" value="1"/>
</dbReference>
<sequence>MSSKLFAIVIGAGTGTGRSCALRFAKAYPVVLMARTPTSYQDTVNEINSSGGKAIGISADAADVASMDSAFESIKTDMAGLRLAAAVYNVSAGYGVKAFLETKVEDFDASVTGNARGFFLFAQKTMPLLLDAVGAGQYPPTLIATGATAAVRGSAKFSAMASGMFARRALSQSLAREFGPQGVHVAHAIIDGGIDVPRSKGYVMNNGVVDGKLSPDAIAESYWHLHTQHRSAFTQELDMRPFVEKF</sequence>
<dbReference type="AlphaFoldDB" id="A0A1Y2D9X2"/>
<dbReference type="STRING" id="1141098.A0A1Y2D9X2"/>
<dbReference type="RefSeq" id="XP_040709906.1">
    <property type="nucleotide sequence ID" value="XM_040857008.1"/>
</dbReference>
<proteinExistence type="predicted"/>
<evidence type="ECO:0008006" key="3">
    <source>
        <dbReference type="Google" id="ProtNLM"/>
    </source>
</evidence>
<dbReference type="InterPro" id="IPR002347">
    <property type="entry name" value="SDR_fam"/>
</dbReference>
<dbReference type="InParanoid" id="A0A1Y2D9X2"/>
<protein>
    <recommendedName>
        <fullName evidence="3">Short chain dehydrogenase</fullName>
    </recommendedName>
</protein>
<dbReference type="Proteomes" id="UP000193689">
    <property type="component" value="Unassembled WGS sequence"/>
</dbReference>
<dbReference type="Gene3D" id="3.40.50.720">
    <property type="entry name" value="NAD(P)-binding Rossmann-like Domain"/>
    <property type="match status" value="1"/>
</dbReference>
<dbReference type="PANTHER" id="PTHR43431:SF7">
    <property type="entry name" value="OXIDOREDUCTASE, SHORT CHAIN DEHYDROGENASE_REDUCTASE FAMILY (AFU_ORTHOLOGUE AFUA_5G14000)"/>
    <property type="match status" value="1"/>
</dbReference>
<accession>A0A1Y2D9X2</accession>
<dbReference type="Pfam" id="PF00106">
    <property type="entry name" value="adh_short"/>
    <property type="match status" value="1"/>
</dbReference>
<evidence type="ECO:0000313" key="1">
    <source>
        <dbReference type="EMBL" id="ORY56060.1"/>
    </source>
</evidence>
<organism evidence="1 2">
    <name type="scientific">Pseudomassariella vexata</name>
    <dbReference type="NCBI Taxonomy" id="1141098"/>
    <lineage>
        <taxon>Eukaryota</taxon>
        <taxon>Fungi</taxon>
        <taxon>Dikarya</taxon>
        <taxon>Ascomycota</taxon>
        <taxon>Pezizomycotina</taxon>
        <taxon>Sordariomycetes</taxon>
        <taxon>Xylariomycetidae</taxon>
        <taxon>Amphisphaeriales</taxon>
        <taxon>Pseudomassariaceae</taxon>
        <taxon>Pseudomassariella</taxon>
    </lineage>
</organism>
<dbReference type="SUPFAM" id="SSF51735">
    <property type="entry name" value="NAD(P)-binding Rossmann-fold domains"/>
    <property type="match status" value="1"/>
</dbReference>
<evidence type="ECO:0000313" key="2">
    <source>
        <dbReference type="Proteomes" id="UP000193689"/>
    </source>
</evidence>
<dbReference type="EMBL" id="MCFJ01000024">
    <property type="protein sequence ID" value="ORY56060.1"/>
    <property type="molecule type" value="Genomic_DNA"/>
</dbReference>
<dbReference type="OrthoDB" id="5399006at2759"/>
<dbReference type="GeneID" id="63773220"/>
<gene>
    <name evidence="1" type="ORF">BCR38DRAFT_356196</name>
</gene>
<comment type="caution">
    <text evidence="1">The sequence shown here is derived from an EMBL/GenBank/DDBJ whole genome shotgun (WGS) entry which is preliminary data.</text>
</comment>